<comment type="caution">
    <text evidence="7">The sequence shown here is derived from an EMBL/GenBank/DDBJ whole genome shotgun (WGS) entry which is preliminary data.</text>
</comment>
<dbReference type="PROSITE" id="PS51191">
    <property type="entry name" value="FEMABX"/>
    <property type="match status" value="1"/>
</dbReference>
<name>A0A2G9ZLR2_9BACT</name>
<dbReference type="InterPro" id="IPR050644">
    <property type="entry name" value="PG_Glycine_Bridge_Synth"/>
</dbReference>
<dbReference type="PANTHER" id="PTHR36174:SF1">
    <property type="entry name" value="LIPID II:GLYCINE GLYCYLTRANSFERASE"/>
    <property type="match status" value="1"/>
</dbReference>
<accession>A0A2G9ZLR2</accession>
<dbReference type="Pfam" id="PF02388">
    <property type="entry name" value="FemAB"/>
    <property type="match status" value="2"/>
</dbReference>
<dbReference type="InterPro" id="IPR003447">
    <property type="entry name" value="FEMABX"/>
</dbReference>
<protein>
    <recommendedName>
        <fullName evidence="9">Methicillin resistance protein</fullName>
    </recommendedName>
</protein>
<keyword evidence="4" id="KW-0573">Peptidoglycan synthesis</keyword>
<evidence type="ECO:0000313" key="8">
    <source>
        <dbReference type="Proteomes" id="UP000230729"/>
    </source>
</evidence>
<dbReference type="EMBL" id="PCSD01000011">
    <property type="protein sequence ID" value="PIP34116.1"/>
    <property type="molecule type" value="Genomic_DNA"/>
</dbReference>
<dbReference type="Gene3D" id="3.40.630.30">
    <property type="match status" value="2"/>
</dbReference>
<dbReference type="Proteomes" id="UP000230729">
    <property type="component" value="Unassembled WGS sequence"/>
</dbReference>
<dbReference type="InterPro" id="IPR016181">
    <property type="entry name" value="Acyl_CoA_acyltransferase"/>
</dbReference>
<sequence>MSCQEINDQRKWDEFLSAAPCAPFWQSWAWGDIKSVGRPLRLVWTEADGRWSAAASFSRQSLPGRASYFYCPRGPYVPDPAKRLDLAIAILRAALARADQEKAIFLRFEPLFPMDKVFARLERPVQAVAPVQPKSTLVTDIARSDADILASAHSKTRYNIRLSEKKYLLFRSGPEASPADFRRLIAATGKRDGFHIHPLPYYEKLIRAGQNGFLRLFMVYDADQPAAGAINSFFGDTITYLHGASNYACRRSMAPYFLHWQIIRAGRTAGFKNYDWHGLDASKWPGVTRFKIGFGGRTVDYPGAFDIILRPRAYRLYQSARVWARRFRAWI</sequence>
<dbReference type="GO" id="GO:0008360">
    <property type="term" value="P:regulation of cell shape"/>
    <property type="evidence" value="ECO:0007669"/>
    <property type="project" value="UniProtKB-KW"/>
</dbReference>
<dbReference type="AlphaFoldDB" id="A0A2G9ZLR2"/>
<evidence type="ECO:0000313" key="7">
    <source>
        <dbReference type="EMBL" id="PIP34116.1"/>
    </source>
</evidence>
<evidence type="ECO:0000256" key="4">
    <source>
        <dbReference type="ARBA" id="ARBA00022984"/>
    </source>
</evidence>
<evidence type="ECO:0000256" key="3">
    <source>
        <dbReference type="ARBA" id="ARBA00022960"/>
    </source>
</evidence>
<keyword evidence="5" id="KW-0012">Acyltransferase</keyword>
<keyword evidence="6" id="KW-0961">Cell wall biogenesis/degradation</keyword>
<proteinExistence type="inferred from homology"/>
<evidence type="ECO:0000256" key="1">
    <source>
        <dbReference type="ARBA" id="ARBA00009943"/>
    </source>
</evidence>
<organism evidence="7 8">
    <name type="scientific">Candidatus Falkowbacteria bacterium CG23_combo_of_CG06-09_8_20_14_all_49_15</name>
    <dbReference type="NCBI Taxonomy" id="1974572"/>
    <lineage>
        <taxon>Bacteria</taxon>
        <taxon>Candidatus Falkowiibacteriota</taxon>
    </lineage>
</organism>
<keyword evidence="2" id="KW-0808">Transferase</keyword>
<dbReference type="GO" id="GO:0009252">
    <property type="term" value="P:peptidoglycan biosynthetic process"/>
    <property type="evidence" value="ECO:0007669"/>
    <property type="project" value="UniProtKB-KW"/>
</dbReference>
<dbReference type="GO" id="GO:0071555">
    <property type="term" value="P:cell wall organization"/>
    <property type="evidence" value="ECO:0007669"/>
    <property type="project" value="UniProtKB-KW"/>
</dbReference>
<evidence type="ECO:0000256" key="2">
    <source>
        <dbReference type="ARBA" id="ARBA00022679"/>
    </source>
</evidence>
<comment type="similarity">
    <text evidence="1">Belongs to the FemABX family.</text>
</comment>
<dbReference type="SUPFAM" id="SSF55729">
    <property type="entry name" value="Acyl-CoA N-acyltransferases (Nat)"/>
    <property type="match status" value="2"/>
</dbReference>
<dbReference type="PANTHER" id="PTHR36174">
    <property type="entry name" value="LIPID II:GLYCINE GLYCYLTRANSFERASE"/>
    <property type="match status" value="1"/>
</dbReference>
<keyword evidence="3" id="KW-0133">Cell shape</keyword>
<dbReference type="GO" id="GO:0016755">
    <property type="term" value="F:aminoacyltransferase activity"/>
    <property type="evidence" value="ECO:0007669"/>
    <property type="project" value="InterPro"/>
</dbReference>
<evidence type="ECO:0000256" key="6">
    <source>
        <dbReference type="ARBA" id="ARBA00023316"/>
    </source>
</evidence>
<evidence type="ECO:0008006" key="9">
    <source>
        <dbReference type="Google" id="ProtNLM"/>
    </source>
</evidence>
<evidence type="ECO:0000256" key="5">
    <source>
        <dbReference type="ARBA" id="ARBA00023315"/>
    </source>
</evidence>
<reference evidence="7 8" key="1">
    <citation type="submission" date="2017-09" db="EMBL/GenBank/DDBJ databases">
        <title>Depth-based differentiation of microbial function through sediment-hosted aquifers and enrichment of novel symbionts in the deep terrestrial subsurface.</title>
        <authorList>
            <person name="Probst A.J."/>
            <person name="Ladd B."/>
            <person name="Jarett J.K."/>
            <person name="Geller-Mcgrath D.E."/>
            <person name="Sieber C.M."/>
            <person name="Emerson J.B."/>
            <person name="Anantharaman K."/>
            <person name="Thomas B.C."/>
            <person name="Malmstrom R."/>
            <person name="Stieglmeier M."/>
            <person name="Klingl A."/>
            <person name="Woyke T."/>
            <person name="Ryan C.M."/>
            <person name="Banfield J.F."/>
        </authorList>
    </citation>
    <scope>NUCLEOTIDE SEQUENCE [LARGE SCALE GENOMIC DNA]</scope>
    <source>
        <strain evidence="7">CG23_combo_of_CG06-09_8_20_14_all_49_15</strain>
    </source>
</reference>
<gene>
    <name evidence="7" type="ORF">COX22_00695</name>
</gene>